<reference evidence="7 8" key="1">
    <citation type="submission" date="2019-11" db="EMBL/GenBank/DDBJ databases">
        <title>Divergent Streptococcus suis from cattle.</title>
        <authorList>
            <person name="Williamson C."/>
        </authorList>
    </citation>
    <scope>NUCLEOTIDE SEQUENCE [LARGE SCALE GENOMIC DNA]</scope>
    <source>
        <strain evidence="7 8">10-36905</strain>
    </source>
</reference>
<dbReference type="RefSeq" id="WP_024391592.1">
    <property type="nucleotide sequence ID" value="NZ_WNXH01000005.1"/>
</dbReference>
<dbReference type="Gene3D" id="1.20.1250.20">
    <property type="entry name" value="MFS general substrate transporter like domains"/>
    <property type="match status" value="1"/>
</dbReference>
<keyword evidence="3 6" id="KW-0812">Transmembrane</keyword>
<accession>A0A6L8MW68</accession>
<keyword evidence="5 6" id="KW-0472">Membrane</keyword>
<feature type="transmembrane region" description="Helical" evidence="6">
    <location>
        <begin position="305"/>
        <end position="323"/>
    </location>
</feature>
<evidence type="ECO:0000256" key="3">
    <source>
        <dbReference type="ARBA" id="ARBA00022692"/>
    </source>
</evidence>
<dbReference type="GO" id="GO:0022857">
    <property type="term" value="F:transmembrane transporter activity"/>
    <property type="evidence" value="ECO:0007669"/>
    <property type="project" value="InterPro"/>
</dbReference>
<evidence type="ECO:0000313" key="8">
    <source>
        <dbReference type="Proteomes" id="UP000483765"/>
    </source>
</evidence>
<dbReference type="InterPro" id="IPR011701">
    <property type="entry name" value="MFS"/>
</dbReference>
<feature type="transmembrane region" description="Helical" evidence="6">
    <location>
        <begin position="172"/>
        <end position="193"/>
    </location>
</feature>
<evidence type="ECO:0000256" key="6">
    <source>
        <dbReference type="SAM" id="Phobius"/>
    </source>
</evidence>
<evidence type="ECO:0000313" key="7">
    <source>
        <dbReference type="EMBL" id="MYN69394.1"/>
    </source>
</evidence>
<feature type="transmembrane region" description="Helical" evidence="6">
    <location>
        <begin position="395"/>
        <end position="415"/>
    </location>
</feature>
<dbReference type="EMBL" id="WNXH01000005">
    <property type="protein sequence ID" value="MYN69394.1"/>
    <property type="molecule type" value="Genomic_DNA"/>
</dbReference>
<evidence type="ECO:0000256" key="2">
    <source>
        <dbReference type="ARBA" id="ARBA00022475"/>
    </source>
</evidence>
<comment type="caution">
    <text evidence="7">The sequence shown here is derived from an EMBL/GenBank/DDBJ whole genome shotgun (WGS) entry which is preliminary data.</text>
</comment>
<protein>
    <submittedName>
        <fullName evidence="7">MFS transporter</fullName>
    </submittedName>
</protein>
<comment type="subcellular location">
    <subcellularLocation>
        <location evidence="1">Cell membrane</location>
        <topology evidence="1">Multi-pass membrane protein</topology>
    </subcellularLocation>
</comment>
<dbReference type="Proteomes" id="UP000483765">
    <property type="component" value="Unassembled WGS sequence"/>
</dbReference>
<feature type="transmembrane region" description="Helical" evidence="6">
    <location>
        <begin position="275"/>
        <end position="298"/>
    </location>
</feature>
<gene>
    <name evidence="7" type="ORF">GLP18_03945</name>
</gene>
<proteinExistence type="predicted"/>
<dbReference type="Pfam" id="PF07690">
    <property type="entry name" value="MFS_1"/>
    <property type="match status" value="1"/>
</dbReference>
<evidence type="ECO:0000256" key="1">
    <source>
        <dbReference type="ARBA" id="ARBA00004651"/>
    </source>
</evidence>
<dbReference type="GO" id="GO:0005886">
    <property type="term" value="C:plasma membrane"/>
    <property type="evidence" value="ECO:0007669"/>
    <property type="project" value="UniProtKB-SubCell"/>
</dbReference>
<dbReference type="SUPFAM" id="SSF103473">
    <property type="entry name" value="MFS general substrate transporter"/>
    <property type="match status" value="1"/>
</dbReference>
<evidence type="ECO:0000256" key="4">
    <source>
        <dbReference type="ARBA" id="ARBA00022989"/>
    </source>
</evidence>
<dbReference type="AlphaFoldDB" id="A0A6L8MW68"/>
<organism evidence="7 8">
    <name type="scientific">Streptococcus suis</name>
    <dbReference type="NCBI Taxonomy" id="1307"/>
    <lineage>
        <taxon>Bacteria</taxon>
        <taxon>Bacillati</taxon>
        <taxon>Bacillota</taxon>
        <taxon>Bacilli</taxon>
        <taxon>Lactobacillales</taxon>
        <taxon>Streptococcaceae</taxon>
        <taxon>Streptococcus</taxon>
    </lineage>
</organism>
<evidence type="ECO:0000256" key="5">
    <source>
        <dbReference type="ARBA" id="ARBA00023136"/>
    </source>
</evidence>
<dbReference type="PANTHER" id="PTHR23513:SF6">
    <property type="entry name" value="MAJOR FACILITATOR SUPERFAMILY ASSOCIATED DOMAIN-CONTAINING PROTEIN"/>
    <property type="match status" value="1"/>
</dbReference>
<feature type="transmembrane region" description="Helical" evidence="6">
    <location>
        <begin position="43"/>
        <end position="66"/>
    </location>
</feature>
<sequence length="426" mass="47084">MKKILKNVTYLWVLTADMLSNFGDVVYYLALMNYVLLVPNSRLALAIVTFSEIFPSFMGLFTGYLADKTVNKISTIKLTLLFRVLLYLILGFCMGFEPALWIVVVAATFNVFADFAGFYENGLYTPLGLRVAPKEEREQYSAFRQTVTSLLNIAFQALSALLVGLLSYQKLAFLNAGTFLASLLIMQLLTPAFRKLLTEQPLKIAELPSQTEKEAKGLGILASFKQAVRELRKIPEFRLVLITSPIINACGAILYPILVLLISEDPSLVVINIETSLATILFIFFAGNILGSSLVFTLFKKTSMVTLEVAATFSLLGVFVGMLTHQLPLILFFLATMGIGFGASGPKFNAKFVNSMPEEQLATIGGGVSTYFMLGQALFRLVVSGLVLLLSVDQISWIFLNASGFLALYVIYWLIRNQKIPQNQSV</sequence>
<feature type="transmembrane region" description="Helical" evidence="6">
    <location>
        <begin position="239"/>
        <end position="263"/>
    </location>
</feature>
<keyword evidence="2" id="KW-1003">Cell membrane</keyword>
<feature type="transmembrane region" description="Helical" evidence="6">
    <location>
        <begin position="12"/>
        <end position="31"/>
    </location>
</feature>
<keyword evidence="4 6" id="KW-1133">Transmembrane helix</keyword>
<name>A0A6L8MW68_STRSU</name>
<feature type="transmembrane region" description="Helical" evidence="6">
    <location>
        <begin position="329"/>
        <end position="349"/>
    </location>
</feature>
<dbReference type="InterPro" id="IPR036259">
    <property type="entry name" value="MFS_trans_sf"/>
</dbReference>
<feature type="transmembrane region" description="Helical" evidence="6">
    <location>
        <begin position="361"/>
        <end position="383"/>
    </location>
</feature>
<dbReference type="PANTHER" id="PTHR23513">
    <property type="entry name" value="INTEGRAL MEMBRANE EFFLUX PROTEIN-RELATED"/>
    <property type="match status" value="1"/>
</dbReference>